<dbReference type="OrthoDB" id="6365484at2759"/>
<organism evidence="3 4">
    <name type="scientific">Lingula anatina</name>
    <name type="common">Brachiopod</name>
    <name type="synonym">Lingula unguis</name>
    <dbReference type="NCBI Taxonomy" id="7574"/>
    <lineage>
        <taxon>Eukaryota</taxon>
        <taxon>Metazoa</taxon>
        <taxon>Spiralia</taxon>
        <taxon>Lophotrochozoa</taxon>
        <taxon>Brachiopoda</taxon>
        <taxon>Linguliformea</taxon>
        <taxon>Lingulata</taxon>
        <taxon>Lingulida</taxon>
        <taxon>Linguloidea</taxon>
        <taxon>Lingulidae</taxon>
        <taxon>Lingula</taxon>
    </lineage>
</organism>
<evidence type="ECO:0000313" key="3">
    <source>
        <dbReference type="Proteomes" id="UP000085678"/>
    </source>
</evidence>
<proteinExistence type="inferred from homology"/>
<dbReference type="InterPro" id="IPR029672">
    <property type="entry name" value="FAM199X_fam"/>
</dbReference>
<feature type="compositionally biased region" description="Polar residues" evidence="2">
    <location>
        <begin position="165"/>
        <end position="174"/>
    </location>
</feature>
<evidence type="ECO:0000313" key="4">
    <source>
        <dbReference type="RefSeq" id="XP_013411787.1"/>
    </source>
</evidence>
<dbReference type="PANTHER" id="PTHR32003">
    <property type="entry name" value="PROTEIN FAM199X"/>
    <property type="match status" value="1"/>
</dbReference>
<feature type="region of interest" description="Disordered" evidence="2">
    <location>
        <begin position="240"/>
        <end position="292"/>
    </location>
</feature>
<keyword evidence="3" id="KW-1185">Reference proteome</keyword>
<dbReference type="STRING" id="7574.A0A1S3JN48"/>
<dbReference type="RefSeq" id="XP_013411787.1">
    <property type="nucleotide sequence ID" value="XM_013556333.2"/>
</dbReference>
<reference evidence="4" key="1">
    <citation type="submission" date="2025-08" db="UniProtKB">
        <authorList>
            <consortium name="RefSeq"/>
        </authorList>
    </citation>
    <scope>IDENTIFICATION</scope>
    <source>
        <tissue evidence="4">Gonads</tissue>
    </source>
</reference>
<dbReference type="OMA" id="PWKRSSY"/>
<comment type="similarity">
    <text evidence="1">Belongs to the FAM199 family.</text>
</comment>
<gene>
    <name evidence="4" type="primary">LOC106174673</name>
</gene>
<dbReference type="AlphaFoldDB" id="A0A1S3JN48"/>
<accession>A0A1S3JN48</accession>
<dbReference type="InParanoid" id="A0A1S3JN48"/>
<dbReference type="GeneID" id="106174673"/>
<dbReference type="Proteomes" id="UP000085678">
    <property type="component" value="Unplaced"/>
</dbReference>
<feature type="compositionally biased region" description="Basic and acidic residues" evidence="2">
    <location>
        <begin position="273"/>
        <end position="292"/>
    </location>
</feature>
<dbReference type="PANTHER" id="PTHR32003:SF1">
    <property type="entry name" value="PROTEIN FAM199X"/>
    <property type="match status" value="1"/>
</dbReference>
<evidence type="ECO:0000256" key="1">
    <source>
        <dbReference type="ARBA" id="ARBA00009319"/>
    </source>
</evidence>
<dbReference type="Pfam" id="PF15814">
    <property type="entry name" value="FAM199X"/>
    <property type="match status" value="1"/>
</dbReference>
<dbReference type="KEGG" id="lak:106174673"/>
<evidence type="ECO:0000256" key="2">
    <source>
        <dbReference type="SAM" id="MobiDB-lite"/>
    </source>
</evidence>
<name>A0A1S3JN48_LINAN</name>
<protein>
    <submittedName>
        <fullName evidence="4">Protein FAM199X</fullName>
    </submittedName>
</protein>
<feature type="region of interest" description="Disordered" evidence="2">
    <location>
        <begin position="147"/>
        <end position="174"/>
    </location>
</feature>
<sequence length="326" mass="37528">MIADTPLLTSSPWQSESPLTKDYKNVFLDIDSMIDMDFNTLEAEVKRVRNDKSQSLSTSFQTYYNITSSGTSVASSECSEETFLDLEKEVDDTNFTLFSLSDVNEDLDTSFSKVLENNSQDTLETHPWTDNELGITTDVLTDIIPTLPISPPSPRKRTHSESFTDNKPWSNMTSQEQISTIEELTRIISEEMGLREQIEVIRIISPNAQVSPTDTEFVIELDWLNDEKLQRLRKYVKQHSSNSSINGDHCSSCSSVSDHSDVESPQKKAKRGLNRERRNQLKLERQRQRKEYRQMMRERRSGLFHKEEVLALTNFEPVEEEVDILT</sequence>